<keyword evidence="10 12" id="KW-0472">Membrane</keyword>
<keyword evidence="5" id="KW-0479">Metal-binding</keyword>
<evidence type="ECO:0000256" key="9">
    <source>
        <dbReference type="ARBA" id="ARBA00023049"/>
    </source>
</evidence>
<keyword evidence="15" id="KW-1185">Reference proteome</keyword>
<evidence type="ECO:0000256" key="8">
    <source>
        <dbReference type="ARBA" id="ARBA00022989"/>
    </source>
</evidence>
<evidence type="ECO:0000256" key="1">
    <source>
        <dbReference type="ARBA" id="ARBA00004651"/>
    </source>
</evidence>
<dbReference type="GO" id="GO:0006508">
    <property type="term" value="P:proteolysis"/>
    <property type="evidence" value="ECO:0007669"/>
    <property type="project" value="UniProtKB-KW"/>
</dbReference>
<evidence type="ECO:0000313" key="15">
    <source>
        <dbReference type="Proteomes" id="UP000219612"/>
    </source>
</evidence>
<dbReference type="Pfam" id="PF01435">
    <property type="entry name" value="Peptidase_M48"/>
    <property type="match status" value="1"/>
</dbReference>
<dbReference type="CDD" id="cd07328">
    <property type="entry name" value="M48_Ste24p_like"/>
    <property type="match status" value="1"/>
</dbReference>
<evidence type="ECO:0000256" key="6">
    <source>
        <dbReference type="ARBA" id="ARBA00022801"/>
    </source>
</evidence>
<dbReference type="InterPro" id="IPR001915">
    <property type="entry name" value="Peptidase_M48"/>
</dbReference>
<accession>A0A285I1V2</accession>
<name>A0A285I1V2_9ACTN</name>
<keyword evidence="2" id="KW-1003">Cell membrane</keyword>
<proteinExistence type="inferred from homology"/>
<dbReference type="PANTHER" id="PTHR43221">
    <property type="entry name" value="PROTEASE HTPX"/>
    <property type="match status" value="1"/>
</dbReference>
<dbReference type="AlphaFoldDB" id="A0A285I1V2"/>
<evidence type="ECO:0000256" key="7">
    <source>
        <dbReference type="ARBA" id="ARBA00022833"/>
    </source>
</evidence>
<dbReference type="PANTHER" id="PTHR43221:SF1">
    <property type="entry name" value="PROTEASE HTPX"/>
    <property type="match status" value="1"/>
</dbReference>
<feature type="transmembrane region" description="Helical" evidence="12">
    <location>
        <begin position="81"/>
        <end position="99"/>
    </location>
</feature>
<dbReference type="Gene3D" id="3.30.2010.10">
    <property type="entry name" value="Metalloproteases ('zincins'), catalytic domain"/>
    <property type="match status" value="1"/>
</dbReference>
<dbReference type="Proteomes" id="UP000219612">
    <property type="component" value="Unassembled WGS sequence"/>
</dbReference>
<reference evidence="14 15" key="1">
    <citation type="submission" date="2017-09" db="EMBL/GenBank/DDBJ databases">
        <authorList>
            <person name="Ehlers B."/>
            <person name="Leendertz F.H."/>
        </authorList>
    </citation>
    <scope>NUCLEOTIDE SEQUENCE [LARGE SCALE GENOMIC DNA]</scope>
    <source>
        <strain evidence="14 15">CGMCC 4.6857</strain>
    </source>
</reference>
<evidence type="ECO:0000256" key="2">
    <source>
        <dbReference type="ARBA" id="ARBA00022475"/>
    </source>
</evidence>
<keyword evidence="3 11" id="KW-0645">Protease</keyword>
<keyword evidence="4 12" id="KW-0812">Transmembrane</keyword>
<feature type="transmembrane region" description="Helical" evidence="12">
    <location>
        <begin position="53"/>
        <end position="75"/>
    </location>
</feature>
<keyword evidence="6 11" id="KW-0378">Hydrolase</keyword>
<evidence type="ECO:0000259" key="13">
    <source>
        <dbReference type="Pfam" id="PF01435"/>
    </source>
</evidence>
<sequence>MTLVDVDAGTPVVFGGKWLDRRLHRVAVRLTESQFKSLAEGPLVRRGASPARLATMAVSVVLLAAVLALAALGVWLVLYDFFSVSTVLGLVLLAVAFVLRPRLPGLPGDVIVLDPARTPALVALVERVATAVGAPAPSILLLGYGFNAYTTIVGLKRERALCLGLPLWATLEPQERVALLGHEMGHFVNGDVRRGLLTQMARTTLAKVAALFSTRNECDDLIAMVTSVIINVINAVVSRTSMALQLLIEWTSLRDRQRAEYLADEFGARAGGSAAAATLADSMLLHEPIDTVVRREARAGNGPDAWLAAARVARANQAPDLPARRLLSRRAEASLFASHPPAGMRAAMVEQRPQLPAAVVLTEAESARIDAELAPHVKRVRLALTQ</sequence>
<dbReference type="GO" id="GO:0046872">
    <property type="term" value="F:metal ion binding"/>
    <property type="evidence" value="ECO:0007669"/>
    <property type="project" value="UniProtKB-KW"/>
</dbReference>
<keyword evidence="7 11" id="KW-0862">Zinc</keyword>
<comment type="similarity">
    <text evidence="11">Belongs to the peptidase M48 family.</text>
</comment>
<keyword evidence="9 11" id="KW-0482">Metalloprotease</keyword>
<feature type="domain" description="Peptidase M48" evidence="13">
    <location>
        <begin position="115"/>
        <end position="351"/>
    </location>
</feature>
<comment type="cofactor">
    <cofactor evidence="11">
        <name>Zn(2+)</name>
        <dbReference type="ChEBI" id="CHEBI:29105"/>
    </cofactor>
    <text evidence="11">Binds 1 zinc ion per subunit.</text>
</comment>
<dbReference type="InterPro" id="IPR050083">
    <property type="entry name" value="HtpX_protease"/>
</dbReference>
<evidence type="ECO:0000313" key="14">
    <source>
        <dbReference type="EMBL" id="SNY41056.1"/>
    </source>
</evidence>
<evidence type="ECO:0000256" key="10">
    <source>
        <dbReference type="ARBA" id="ARBA00023136"/>
    </source>
</evidence>
<evidence type="ECO:0000256" key="11">
    <source>
        <dbReference type="RuleBase" id="RU003983"/>
    </source>
</evidence>
<evidence type="ECO:0000256" key="5">
    <source>
        <dbReference type="ARBA" id="ARBA00022723"/>
    </source>
</evidence>
<dbReference type="RefSeq" id="WP_179855214.1">
    <property type="nucleotide sequence ID" value="NZ_OBDY01000006.1"/>
</dbReference>
<organism evidence="14 15">
    <name type="scientific">Paractinoplanes atraurantiacus</name>
    <dbReference type="NCBI Taxonomy" id="1036182"/>
    <lineage>
        <taxon>Bacteria</taxon>
        <taxon>Bacillati</taxon>
        <taxon>Actinomycetota</taxon>
        <taxon>Actinomycetes</taxon>
        <taxon>Micromonosporales</taxon>
        <taxon>Micromonosporaceae</taxon>
        <taxon>Paractinoplanes</taxon>
    </lineage>
</organism>
<comment type="subcellular location">
    <subcellularLocation>
        <location evidence="1">Cell membrane</location>
        <topology evidence="1">Multi-pass membrane protein</topology>
    </subcellularLocation>
</comment>
<dbReference type="GO" id="GO:0004222">
    <property type="term" value="F:metalloendopeptidase activity"/>
    <property type="evidence" value="ECO:0007669"/>
    <property type="project" value="InterPro"/>
</dbReference>
<evidence type="ECO:0000256" key="12">
    <source>
        <dbReference type="SAM" id="Phobius"/>
    </source>
</evidence>
<protein>
    <submittedName>
        <fullName evidence="14">Zn-dependent protease with chaperone function</fullName>
    </submittedName>
</protein>
<keyword evidence="8 12" id="KW-1133">Transmembrane helix</keyword>
<evidence type="ECO:0000256" key="4">
    <source>
        <dbReference type="ARBA" id="ARBA00022692"/>
    </source>
</evidence>
<gene>
    <name evidence="14" type="ORF">SAMN05421748_106117</name>
</gene>
<dbReference type="GO" id="GO:0005886">
    <property type="term" value="C:plasma membrane"/>
    <property type="evidence" value="ECO:0007669"/>
    <property type="project" value="UniProtKB-SubCell"/>
</dbReference>
<dbReference type="EMBL" id="OBDY01000006">
    <property type="protein sequence ID" value="SNY41056.1"/>
    <property type="molecule type" value="Genomic_DNA"/>
</dbReference>
<evidence type="ECO:0000256" key="3">
    <source>
        <dbReference type="ARBA" id="ARBA00022670"/>
    </source>
</evidence>